<dbReference type="OrthoDB" id="667061at2"/>
<dbReference type="InterPro" id="IPR026444">
    <property type="entry name" value="Secre_tail"/>
</dbReference>
<dbReference type="NCBIfam" id="TIGR04183">
    <property type="entry name" value="Por_Secre_tail"/>
    <property type="match status" value="1"/>
</dbReference>
<reference evidence="3 4" key="1">
    <citation type="journal article" date="2017" name="Int. J. Syst. Evol. Microbiol.">
        <title>Arachidicoccus ginsenosidivorans sp. nov., with ginsenoside-converting activity isolated from ginseng cultivating soil.</title>
        <authorList>
            <person name="Siddiqi M.Z."/>
            <person name="Aslam Z."/>
            <person name="Im W.T."/>
        </authorList>
    </citation>
    <scope>NUCLEOTIDE SEQUENCE [LARGE SCALE GENOMIC DNA]</scope>
    <source>
        <strain evidence="3 4">Gsoil 809</strain>
    </source>
</reference>
<dbReference type="Proteomes" id="UP000321291">
    <property type="component" value="Chromosome"/>
</dbReference>
<dbReference type="EMBL" id="CP042434">
    <property type="protein sequence ID" value="QEC73721.1"/>
    <property type="molecule type" value="Genomic_DNA"/>
</dbReference>
<feature type="signal peptide" evidence="1">
    <location>
        <begin position="1"/>
        <end position="22"/>
    </location>
</feature>
<dbReference type="KEGG" id="agi:FSB73_20685"/>
<dbReference type="AlphaFoldDB" id="A0A5B8VRK2"/>
<keyword evidence="1" id="KW-0732">Signal</keyword>
<keyword evidence="4" id="KW-1185">Reference proteome</keyword>
<evidence type="ECO:0000313" key="3">
    <source>
        <dbReference type="EMBL" id="QEC73721.1"/>
    </source>
</evidence>
<gene>
    <name evidence="3" type="ORF">FSB73_20685</name>
</gene>
<feature type="domain" description="Secretion system C-terminal sorting" evidence="2">
    <location>
        <begin position="454"/>
        <end position="522"/>
    </location>
</feature>
<dbReference type="Pfam" id="PF18962">
    <property type="entry name" value="Por_Secre_tail"/>
    <property type="match status" value="1"/>
</dbReference>
<dbReference type="RefSeq" id="WP_146786658.1">
    <property type="nucleotide sequence ID" value="NZ_CP042434.1"/>
</dbReference>
<feature type="chain" id="PRO_5023091876" evidence="1">
    <location>
        <begin position="23"/>
        <end position="524"/>
    </location>
</feature>
<accession>A0A5B8VRK2</accession>
<proteinExistence type="predicted"/>
<evidence type="ECO:0000313" key="4">
    <source>
        <dbReference type="Proteomes" id="UP000321291"/>
    </source>
</evidence>
<organism evidence="3 4">
    <name type="scientific">Arachidicoccus ginsenosidivorans</name>
    <dbReference type="NCBI Taxonomy" id="496057"/>
    <lineage>
        <taxon>Bacteria</taxon>
        <taxon>Pseudomonadati</taxon>
        <taxon>Bacteroidota</taxon>
        <taxon>Chitinophagia</taxon>
        <taxon>Chitinophagales</taxon>
        <taxon>Chitinophagaceae</taxon>
        <taxon>Arachidicoccus</taxon>
    </lineage>
</organism>
<evidence type="ECO:0000259" key="2">
    <source>
        <dbReference type="Pfam" id="PF18962"/>
    </source>
</evidence>
<evidence type="ECO:0000256" key="1">
    <source>
        <dbReference type="SAM" id="SignalP"/>
    </source>
</evidence>
<sequence>MKNKFTFILTIVLLLGSYFALEAQTAFSPKLYVAITKPGMNTAAKNYTIYTSSSPSSGYTSTVSFTPSQDINGMGLNPVDNFVYGAAFIGAQSASSDIDVALYRIGADGNYVDLGLLPLIGNDPMRLVNYNGGTVSQDGKYYYIAIGVKSSGLSKFVSGNINQITTEDIDFYIAWVDDVSSLPANSGNKITNTGGSFLLDVSDPSVKAAYNQYLQAMLASYPNVQDADGGIQDLAISPVNTNIYGYITYPDGNGNTVGRPVRIAPPASGGLTVPVTIVGTTINTQPGVEMDGVTFDENNIFYGFFVNGDFTQIDLTTGAISALTPSGFTTASGNLRGDLTGYVTSIALPVKLADFSLEAIGNTVRLNWITESESGNAGFDIQHSTNGINWRKIGFVSSYANNGNSTAPIHYKFTDTHPIDGKNYYRLKQIDKEGKSHFSDIKNISLDTVAKVRLYPNPATTILYVQSNFIKTVQILNVAGKTVYKEETVTNNAVNVSSLPAGIYFAKIILTDGSIITQKVIIKK</sequence>
<name>A0A5B8VRK2_9BACT</name>
<protein>
    <submittedName>
        <fullName evidence="3">T9SS type A sorting domain-containing protein</fullName>
    </submittedName>
</protein>
<dbReference type="SUPFAM" id="SSF63825">
    <property type="entry name" value="YWTD domain"/>
    <property type="match status" value="1"/>
</dbReference>